<feature type="repeat" description="WD" evidence="3">
    <location>
        <begin position="904"/>
        <end position="945"/>
    </location>
</feature>
<evidence type="ECO:0000256" key="2">
    <source>
        <dbReference type="ARBA" id="ARBA00022737"/>
    </source>
</evidence>
<reference evidence="5" key="1">
    <citation type="submission" date="2020-05" db="EMBL/GenBank/DDBJ databases">
        <title>Mycena genomes resolve the evolution of fungal bioluminescence.</title>
        <authorList>
            <person name="Tsai I.J."/>
        </authorList>
    </citation>
    <scope>NUCLEOTIDE SEQUENCE</scope>
    <source>
        <strain evidence="5">CCC161011</strain>
    </source>
</reference>
<dbReference type="OrthoDB" id="538223at2759"/>
<feature type="repeat" description="WD" evidence="3">
    <location>
        <begin position="861"/>
        <end position="902"/>
    </location>
</feature>
<dbReference type="PROSITE" id="PS00678">
    <property type="entry name" value="WD_REPEATS_1"/>
    <property type="match status" value="15"/>
</dbReference>
<evidence type="ECO:0000256" key="1">
    <source>
        <dbReference type="ARBA" id="ARBA00022574"/>
    </source>
</evidence>
<feature type="repeat" description="WD" evidence="3">
    <location>
        <begin position="1033"/>
        <end position="1074"/>
    </location>
</feature>
<dbReference type="InterPro" id="IPR027417">
    <property type="entry name" value="P-loop_NTPase"/>
</dbReference>
<feature type="repeat" description="WD" evidence="3">
    <location>
        <begin position="1205"/>
        <end position="1246"/>
    </location>
</feature>
<dbReference type="InterPro" id="IPR055442">
    <property type="entry name" value="Beta-prop_EML-like_2nd"/>
</dbReference>
<dbReference type="InterPro" id="IPR056884">
    <property type="entry name" value="NPHP3-like_N"/>
</dbReference>
<evidence type="ECO:0000313" key="5">
    <source>
        <dbReference type="EMBL" id="KAF7333400.1"/>
    </source>
</evidence>
<feature type="repeat" description="WD" evidence="3">
    <location>
        <begin position="732"/>
        <end position="773"/>
    </location>
</feature>
<dbReference type="Gene3D" id="2.130.10.10">
    <property type="entry name" value="YVTN repeat-like/Quinoprotein amine dehydrogenase"/>
    <property type="match status" value="8"/>
</dbReference>
<feature type="repeat" description="WD" evidence="3">
    <location>
        <begin position="775"/>
        <end position="816"/>
    </location>
</feature>
<feature type="domain" description="NACHT" evidence="4">
    <location>
        <begin position="105"/>
        <end position="252"/>
    </location>
</feature>
<dbReference type="SUPFAM" id="SSF52540">
    <property type="entry name" value="P-loop containing nucleoside triphosphate hydrolases"/>
    <property type="match status" value="1"/>
</dbReference>
<dbReference type="EMBL" id="JACAZI010000029">
    <property type="protein sequence ID" value="KAF7333400.1"/>
    <property type="molecule type" value="Genomic_DNA"/>
</dbReference>
<gene>
    <name evidence="5" type="ORF">MVEN_02355700</name>
</gene>
<dbReference type="InterPro" id="IPR007111">
    <property type="entry name" value="NACHT_NTPase"/>
</dbReference>
<dbReference type="InterPro" id="IPR011047">
    <property type="entry name" value="Quinoprotein_ADH-like_sf"/>
</dbReference>
<feature type="repeat" description="WD" evidence="3">
    <location>
        <begin position="646"/>
        <end position="687"/>
    </location>
</feature>
<dbReference type="SUPFAM" id="SSF50978">
    <property type="entry name" value="WD40 repeat-like"/>
    <property type="match status" value="1"/>
</dbReference>
<dbReference type="InterPro" id="IPR001680">
    <property type="entry name" value="WD40_rpt"/>
</dbReference>
<accession>A0A8H7CDQ1</accession>
<feature type="repeat" description="WD" evidence="3">
    <location>
        <begin position="818"/>
        <end position="859"/>
    </location>
</feature>
<dbReference type="InterPro" id="IPR050349">
    <property type="entry name" value="WD_LIS1/nudF_dynein_reg"/>
</dbReference>
<dbReference type="SUPFAM" id="SSF101908">
    <property type="entry name" value="Putative isomerase YbhE"/>
    <property type="match status" value="1"/>
</dbReference>
<dbReference type="InterPro" id="IPR019775">
    <property type="entry name" value="WD40_repeat_CS"/>
</dbReference>
<comment type="caution">
    <text evidence="5">The sequence shown here is derived from an EMBL/GenBank/DDBJ whole genome shotgun (WGS) entry which is preliminary data.</text>
</comment>
<proteinExistence type="predicted"/>
<keyword evidence="6" id="KW-1185">Reference proteome</keyword>
<dbReference type="PROSITE" id="PS50082">
    <property type="entry name" value="WD_REPEATS_2"/>
    <property type="match status" value="15"/>
</dbReference>
<dbReference type="PANTHER" id="PTHR44129">
    <property type="entry name" value="WD REPEAT-CONTAINING PROTEIN POP1"/>
    <property type="match status" value="1"/>
</dbReference>
<keyword evidence="1 3" id="KW-0853">WD repeat</keyword>
<feature type="repeat" description="WD" evidence="3">
    <location>
        <begin position="1248"/>
        <end position="1283"/>
    </location>
</feature>
<dbReference type="SUPFAM" id="SSF50998">
    <property type="entry name" value="Quinoprotein alcohol dehydrogenase-like"/>
    <property type="match status" value="1"/>
</dbReference>
<organism evidence="5 6">
    <name type="scientific">Mycena venus</name>
    <dbReference type="NCBI Taxonomy" id="2733690"/>
    <lineage>
        <taxon>Eukaryota</taxon>
        <taxon>Fungi</taxon>
        <taxon>Dikarya</taxon>
        <taxon>Basidiomycota</taxon>
        <taxon>Agaricomycotina</taxon>
        <taxon>Agaricomycetes</taxon>
        <taxon>Agaricomycetidae</taxon>
        <taxon>Agaricales</taxon>
        <taxon>Marasmiineae</taxon>
        <taxon>Mycenaceae</taxon>
        <taxon>Mycena</taxon>
    </lineage>
</organism>
<dbReference type="Pfam" id="PF00400">
    <property type="entry name" value="WD40"/>
    <property type="match status" value="11"/>
</dbReference>
<feature type="repeat" description="WD" evidence="3">
    <location>
        <begin position="990"/>
        <end position="1031"/>
    </location>
</feature>
<dbReference type="InterPro" id="IPR015943">
    <property type="entry name" value="WD40/YVTN_repeat-like_dom_sf"/>
</dbReference>
<dbReference type="PROSITE" id="PS50294">
    <property type="entry name" value="WD_REPEATS_REGION"/>
    <property type="match status" value="15"/>
</dbReference>
<dbReference type="CDD" id="cd00200">
    <property type="entry name" value="WD40"/>
    <property type="match status" value="2"/>
</dbReference>
<dbReference type="InterPro" id="IPR020472">
    <property type="entry name" value="WD40_PAC1"/>
</dbReference>
<dbReference type="InterPro" id="IPR036322">
    <property type="entry name" value="WD40_repeat_dom_sf"/>
</dbReference>
<evidence type="ECO:0000259" key="4">
    <source>
        <dbReference type="PROSITE" id="PS50837"/>
    </source>
</evidence>
<evidence type="ECO:0000313" key="6">
    <source>
        <dbReference type="Proteomes" id="UP000620124"/>
    </source>
</evidence>
<feature type="repeat" description="WD" evidence="3">
    <location>
        <begin position="1162"/>
        <end position="1203"/>
    </location>
</feature>
<name>A0A8H7CDQ1_9AGAR</name>
<evidence type="ECO:0000256" key="3">
    <source>
        <dbReference type="PROSITE-ProRule" id="PRU00221"/>
    </source>
</evidence>
<feature type="repeat" description="WD" evidence="3">
    <location>
        <begin position="1076"/>
        <end position="1117"/>
    </location>
</feature>
<dbReference type="PROSITE" id="PS50837">
    <property type="entry name" value="NACHT"/>
    <property type="match status" value="1"/>
</dbReference>
<sequence length="1365" mass="150788">MDKGNISQFWNTTECVKQIQDMKDSIASHIQDFSLKSNISIERLVQDIGSKVDQIRAEQILAKIKYVSARYNAENTPDPCADGTRVDIIQEIVTHLTGALYPAHRIIMLSGSAGSGKSTIAKTVATILAEEKHILAASFFFSRNYVKRREIQGFPLTLAYQLADFNINFRNLLVKFVEGDKTGILDAEPKVQFQKLVVELLTQIPVCQTAWVICLDALDECGQDHGQTVLQWLSAYIDKIPAQIHFFLTGRPEVPSYLKHDKLRSMMHSIILDDIDKTEVQKDIERYVTQGLDGNNWKTKSDWQAQKQDIQVITNHANGLFVYAATAVRYIVGDFPMTHPQVSVDYLLHKGVPLLDLDDLYFYVVNEAIQKPKMSDPRAQDRYNLSLKVLHTITLLFEPMNPWNLAEFLGAEEEVLRNILSPLSAVIHIPNDNEGKIQIIHLSFQEFLGARISSKRSDLVFCTEQQKYDIACNVLQVMQDNLKFNICGLETSSLRNDDMPNLKEKLDDNLPIWLRYSCVFMADHLSMLPQSTKIDKKVLDFFQHKVLFWLEVLSLLKMTKTATESLSKLIRWTEDPYIQYFAKDVKRFTMFFQSAISQSTPHLYVSALALAPVQSEIRKIFQPHFPGLLSVHCGGMTEWPCTLAVLEGHTDSVNSVAFSPDGRHIVSASDDHTLRLWDAETGAQIGDALEGHTGGVTFMAFSPDRRHIVSASDDHTLRLWDAETGAQICDALEGHTSSVWSVAFSPDGRHIVSASYDHTLCLWDAETGAQIGGALEGHSGSVNSVAFSPDGRHIVSASYDHTLRLWDAETGAQIGDALEGHTNSVNSVAFSPDGRHIVSASLDHTLCLWDAETGAQIGDALEGHTDSVTSVAFSPDGRHIVSVSDDHTLCLWDAETGAQIGDALEGHTGSVWSMAFSPNGRHIVSASNDHTLCLWDAETGAQIGDALEGHTNSVSSVAFSPDGRHIVSASLDHTLRLWDAETGAQTGDALEGHTDSVNSVAFSPDGRHIVSASSDHTLCLWDAETGAQIGDALEGHTDWVRSVAFSPDGRHIVSASDDHTLRLWDAETGAQIGDTLEGHTSWVRSVAFSPDGRHIVSASDDHTLRLWDAETGAQIGDALEGHAGTVWSVAFFPDGRHIVSASSDHTLCLWDAETGAQIGDALEGHTGGVISVAFSPDRRHIISTSSDHTLRLWDAETGAQIGDALKGHTDSVTSVAFSPDGRHIVSASNDHTLRLWDAETGAQIGDTLEGHINSVNSVTFSPDGRHIVSASDDHTLRLWDAETVIHNWDKINMSTVSPFWSINQGWVLSKAKLLFWLPSHNRSGFWMPLNKFIIGQYQTGLSYDKFMHSQDWAKCYSPPKEQNGR</sequence>
<dbReference type="PRINTS" id="PR00320">
    <property type="entry name" value="GPROTEINBRPT"/>
</dbReference>
<feature type="repeat" description="WD" evidence="3">
    <location>
        <begin position="947"/>
        <end position="988"/>
    </location>
</feature>
<dbReference type="Proteomes" id="UP000620124">
    <property type="component" value="Unassembled WGS sequence"/>
</dbReference>
<dbReference type="Pfam" id="PF23414">
    <property type="entry name" value="Beta-prop_EML_2"/>
    <property type="match status" value="1"/>
</dbReference>
<protein>
    <submittedName>
        <fullName evidence="5">WD-REPEATS-REGION domain-containing protein</fullName>
    </submittedName>
</protein>
<dbReference type="SMART" id="SM00320">
    <property type="entry name" value="WD40"/>
    <property type="match status" value="15"/>
</dbReference>
<feature type="repeat" description="WD" evidence="3">
    <location>
        <begin position="689"/>
        <end position="730"/>
    </location>
</feature>
<dbReference type="Gene3D" id="3.40.50.300">
    <property type="entry name" value="P-loop containing nucleotide triphosphate hydrolases"/>
    <property type="match status" value="1"/>
</dbReference>
<feature type="repeat" description="WD" evidence="3">
    <location>
        <begin position="1119"/>
        <end position="1160"/>
    </location>
</feature>
<dbReference type="Pfam" id="PF24883">
    <property type="entry name" value="NPHP3_N"/>
    <property type="match status" value="1"/>
</dbReference>
<keyword evidence="2" id="KW-0677">Repeat</keyword>